<gene>
    <name evidence="1" type="ORF">TraAM80_09799</name>
</gene>
<comment type="caution">
    <text evidence="1">The sequence shown here is derived from an EMBL/GenBank/DDBJ whole genome shotgun (WGS) entry which is preliminary data.</text>
</comment>
<organism evidence="1 2">
    <name type="scientific">Trypanosoma rangeli</name>
    <dbReference type="NCBI Taxonomy" id="5698"/>
    <lineage>
        <taxon>Eukaryota</taxon>
        <taxon>Discoba</taxon>
        <taxon>Euglenozoa</taxon>
        <taxon>Kinetoplastea</taxon>
        <taxon>Metakinetoplastina</taxon>
        <taxon>Trypanosomatida</taxon>
        <taxon>Trypanosomatidae</taxon>
        <taxon>Trypanosoma</taxon>
        <taxon>Herpetosoma</taxon>
    </lineage>
</organism>
<evidence type="ECO:0000313" key="1">
    <source>
        <dbReference type="EMBL" id="RNE96440.1"/>
    </source>
</evidence>
<dbReference type="Proteomes" id="UP000283634">
    <property type="component" value="Unassembled WGS sequence"/>
</dbReference>
<protein>
    <submittedName>
        <fullName evidence="1">Uncharacterized protein</fullName>
    </submittedName>
</protein>
<keyword evidence="2" id="KW-1185">Reference proteome</keyword>
<accession>A0A422MTB2</accession>
<evidence type="ECO:0000313" key="2">
    <source>
        <dbReference type="Proteomes" id="UP000283634"/>
    </source>
</evidence>
<sequence>MDEPSMRSSEPRSGSPRRGLLCRGALLRIGALMGDAVPCCGCRGLDAFVCHAVGIVRHTLRRDHGISGVCPVCILFVAWCWAWSSRRGVVRCCSVAVAKVQGGRVDMTRGRRTCSCS</sequence>
<name>A0A422MTB2_TRYRA</name>
<dbReference type="RefSeq" id="XP_029233681.1">
    <property type="nucleotide sequence ID" value="XM_029386461.1"/>
</dbReference>
<dbReference type="EMBL" id="MKGL01000689">
    <property type="protein sequence ID" value="RNE96440.1"/>
    <property type="molecule type" value="Genomic_DNA"/>
</dbReference>
<dbReference type="AlphaFoldDB" id="A0A422MTB2"/>
<reference evidence="1 2" key="1">
    <citation type="journal article" date="2018" name="BMC Genomics">
        <title>Genomic comparison of Trypanosoma conorhini and Trypanosoma rangeli to Trypanosoma cruzi strains of high and low virulence.</title>
        <authorList>
            <person name="Bradwell K.R."/>
            <person name="Koparde V.N."/>
            <person name="Matveyev A.V."/>
            <person name="Serrano M.G."/>
            <person name="Alves J.M."/>
            <person name="Parikh H."/>
            <person name="Huang B."/>
            <person name="Lee V."/>
            <person name="Espinosa-Alvarez O."/>
            <person name="Ortiz P.A."/>
            <person name="Costa-Martins A.G."/>
            <person name="Teixeira M.M."/>
            <person name="Buck G.A."/>
        </authorList>
    </citation>
    <scope>NUCLEOTIDE SEQUENCE [LARGE SCALE GENOMIC DNA]</scope>
    <source>
        <strain evidence="1 2">AM80</strain>
    </source>
</reference>
<dbReference type="GeneID" id="40333732"/>
<proteinExistence type="predicted"/>